<dbReference type="PANTHER" id="PTHR12280:SF30">
    <property type="entry name" value="FUMBLE"/>
    <property type="match status" value="1"/>
</dbReference>
<dbReference type="GO" id="GO:0005829">
    <property type="term" value="C:cytosol"/>
    <property type="evidence" value="ECO:0007669"/>
    <property type="project" value="TreeGrafter"/>
</dbReference>
<sequence>MHLGDKRNQVTKEDLANAVLVTITNNIGSIARMSAVHEKIDKVVFVGNFLRVNPISMKLLAFAMDYWSEGEMKALFLQHEGYFGALGCLLEFNSTSHNGTSGE</sequence>
<evidence type="ECO:0000313" key="1">
    <source>
        <dbReference type="EnsemblMetazoa" id="MESCA010296-PA"/>
    </source>
</evidence>
<dbReference type="EnsemblMetazoa" id="MESCA010296-RA">
    <property type="protein sequence ID" value="MESCA010296-PA"/>
    <property type="gene ID" value="MESCA010296"/>
</dbReference>
<name>T1H263_MEGSC</name>
<dbReference type="HOGENOM" id="CLU_2372134_0_0_1"/>
<accession>T1H263</accession>
<evidence type="ECO:0000313" key="2">
    <source>
        <dbReference type="Proteomes" id="UP000015102"/>
    </source>
</evidence>
<protein>
    <recommendedName>
        <fullName evidence="3">Pantothenate kinase</fullName>
    </recommendedName>
</protein>
<dbReference type="AlphaFoldDB" id="T1H263"/>
<dbReference type="Pfam" id="PF03630">
    <property type="entry name" value="Fumble"/>
    <property type="match status" value="1"/>
</dbReference>
<evidence type="ECO:0008006" key="3">
    <source>
        <dbReference type="Google" id="ProtNLM"/>
    </source>
</evidence>
<reference evidence="2" key="1">
    <citation type="submission" date="2013-02" db="EMBL/GenBank/DDBJ databases">
        <authorList>
            <person name="Hughes D."/>
        </authorList>
    </citation>
    <scope>NUCLEOTIDE SEQUENCE</scope>
    <source>
        <strain>Durham</strain>
        <strain evidence="2">NC isolate 2 -- Noor lab</strain>
    </source>
</reference>
<proteinExistence type="predicted"/>
<dbReference type="GO" id="GO:0015937">
    <property type="term" value="P:coenzyme A biosynthetic process"/>
    <property type="evidence" value="ECO:0007669"/>
    <property type="project" value="InterPro"/>
</dbReference>
<dbReference type="STRING" id="36166.T1H263"/>
<reference evidence="1" key="2">
    <citation type="submission" date="2015-06" db="UniProtKB">
        <authorList>
            <consortium name="EnsemblMetazoa"/>
        </authorList>
    </citation>
    <scope>IDENTIFICATION</scope>
</reference>
<keyword evidence="2" id="KW-1185">Reference proteome</keyword>
<dbReference type="GO" id="GO:0004594">
    <property type="term" value="F:pantothenate kinase activity"/>
    <property type="evidence" value="ECO:0007669"/>
    <property type="project" value="TreeGrafter"/>
</dbReference>
<dbReference type="GO" id="GO:0005634">
    <property type="term" value="C:nucleus"/>
    <property type="evidence" value="ECO:0007669"/>
    <property type="project" value="TreeGrafter"/>
</dbReference>
<dbReference type="InterPro" id="IPR043129">
    <property type="entry name" value="ATPase_NBD"/>
</dbReference>
<dbReference type="Gene3D" id="3.30.420.40">
    <property type="match status" value="1"/>
</dbReference>
<dbReference type="Proteomes" id="UP000015102">
    <property type="component" value="Unassembled WGS sequence"/>
</dbReference>
<dbReference type="PANTHER" id="PTHR12280">
    <property type="entry name" value="PANTOTHENATE KINASE"/>
    <property type="match status" value="1"/>
</dbReference>
<organism evidence="1 2">
    <name type="scientific">Megaselia scalaris</name>
    <name type="common">Humpbacked fly</name>
    <name type="synonym">Phora scalaris</name>
    <dbReference type="NCBI Taxonomy" id="36166"/>
    <lineage>
        <taxon>Eukaryota</taxon>
        <taxon>Metazoa</taxon>
        <taxon>Ecdysozoa</taxon>
        <taxon>Arthropoda</taxon>
        <taxon>Hexapoda</taxon>
        <taxon>Insecta</taxon>
        <taxon>Pterygota</taxon>
        <taxon>Neoptera</taxon>
        <taxon>Endopterygota</taxon>
        <taxon>Diptera</taxon>
        <taxon>Brachycera</taxon>
        <taxon>Muscomorpha</taxon>
        <taxon>Platypezoidea</taxon>
        <taxon>Phoridae</taxon>
        <taxon>Megaseliini</taxon>
        <taxon>Megaselia</taxon>
    </lineage>
</organism>
<dbReference type="SUPFAM" id="SSF53067">
    <property type="entry name" value="Actin-like ATPase domain"/>
    <property type="match status" value="1"/>
</dbReference>
<dbReference type="InterPro" id="IPR004567">
    <property type="entry name" value="Type_II_PanK"/>
</dbReference>
<dbReference type="OMA" id="LFLEHEC"/>
<dbReference type="EMBL" id="CAQQ02181082">
    <property type="status" value="NOT_ANNOTATED_CDS"/>
    <property type="molecule type" value="Genomic_DNA"/>
</dbReference>
<dbReference type="GO" id="GO:0005524">
    <property type="term" value="F:ATP binding"/>
    <property type="evidence" value="ECO:0007669"/>
    <property type="project" value="InterPro"/>
</dbReference>